<dbReference type="Proteomes" id="UP000825367">
    <property type="component" value="Chromosome"/>
</dbReference>
<dbReference type="GO" id="GO:0016787">
    <property type="term" value="F:hydrolase activity"/>
    <property type="evidence" value="ECO:0007669"/>
    <property type="project" value="UniProtKB-KW"/>
</dbReference>
<protein>
    <submittedName>
        <fullName evidence="3">Alpha/beta hydrolase</fullName>
    </submittedName>
</protein>
<dbReference type="InterPro" id="IPR013094">
    <property type="entry name" value="AB_hydrolase_3"/>
</dbReference>
<dbReference type="InterPro" id="IPR050300">
    <property type="entry name" value="GDXG_lipolytic_enzyme"/>
</dbReference>
<accession>A0ABX8VMG6</accession>
<dbReference type="SUPFAM" id="SSF53474">
    <property type="entry name" value="alpha/beta-Hydrolases"/>
    <property type="match status" value="1"/>
</dbReference>
<keyword evidence="4" id="KW-1185">Reference proteome</keyword>
<evidence type="ECO:0000313" key="3">
    <source>
        <dbReference type="EMBL" id="QYL17273.1"/>
    </source>
</evidence>
<sequence>MVTTDIHPELRSAARFIPRSLISRRTLPVIRRLTGLQRPRTDDVTALTLESGIGVRLYRPAGTATATPALLWIHGGGYVIGSAAQDDLLCRRFVKELGITVAAVDYRLAPEHPYPAPLEDCYTALEWLARLPGVDPARIAIGGASAGGGLCAALALLARDRDGVKPVFQVLVYPMIDDRSVGQHLYHPGHRLWNATSNKFGWQAYLGGADPEVAVPARRTDLAGLPPAWLGVGTLDLFHDEDLDYAERLKAAGVPCEGHVVPGAFHGFDGIAAKADVSQEFFRSQCESLRQNFGG</sequence>
<dbReference type="EMBL" id="CP080333">
    <property type="protein sequence ID" value="QYL17273.1"/>
    <property type="molecule type" value="Genomic_DNA"/>
</dbReference>
<keyword evidence="1 3" id="KW-0378">Hydrolase</keyword>
<evidence type="ECO:0000259" key="2">
    <source>
        <dbReference type="Pfam" id="PF07859"/>
    </source>
</evidence>
<evidence type="ECO:0000256" key="1">
    <source>
        <dbReference type="ARBA" id="ARBA00022801"/>
    </source>
</evidence>
<dbReference type="InterPro" id="IPR029058">
    <property type="entry name" value="AB_hydrolase_fold"/>
</dbReference>
<dbReference type="PANTHER" id="PTHR48081">
    <property type="entry name" value="AB HYDROLASE SUPERFAMILY PROTEIN C4A8.06C"/>
    <property type="match status" value="1"/>
</dbReference>
<reference evidence="3 4" key="1">
    <citation type="submission" date="2021-07" db="EMBL/GenBank/DDBJ databases">
        <title>Whole genome sequencing of non-tuberculosis mycobacteria type-strains.</title>
        <authorList>
            <person name="Igarashi Y."/>
            <person name="Osugi A."/>
            <person name="Mitarai S."/>
        </authorList>
    </citation>
    <scope>NUCLEOTIDE SEQUENCE [LARGE SCALE GENOMIC DNA]</scope>
    <source>
        <strain evidence="3 4">JCM 16370</strain>
    </source>
</reference>
<proteinExistence type="predicted"/>
<name>A0ABX8VMG6_9MYCO</name>
<dbReference type="PANTHER" id="PTHR48081:SF8">
    <property type="entry name" value="ALPHA_BETA HYDROLASE FOLD-3 DOMAIN-CONTAINING PROTEIN-RELATED"/>
    <property type="match status" value="1"/>
</dbReference>
<feature type="domain" description="Alpha/beta hydrolase fold-3" evidence="2">
    <location>
        <begin position="70"/>
        <end position="268"/>
    </location>
</feature>
<gene>
    <name evidence="3" type="ORF">K0O64_01405</name>
</gene>
<organism evidence="3 4">
    <name type="scientific">Mycolicibacterium pallens</name>
    <dbReference type="NCBI Taxonomy" id="370524"/>
    <lineage>
        <taxon>Bacteria</taxon>
        <taxon>Bacillati</taxon>
        <taxon>Actinomycetota</taxon>
        <taxon>Actinomycetes</taxon>
        <taxon>Mycobacteriales</taxon>
        <taxon>Mycobacteriaceae</taxon>
        <taxon>Mycolicibacterium</taxon>
    </lineage>
</organism>
<dbReference type="RefSeq" id="WP_220045939.1">
    <property type="nucleotide sequence ID" value="NZ_BAAAVX010000004.1"/>
</dbReference>
<dbReference type="Pfam" id="PF07859">
    <property type="entry name" value="Abhydrolase_3"/>
    <property type="match status" value="1"/>
</dbReference>
<evidence type="ECO:0000313" key="4">
    <source>
        <dbReference type="Proteomes" id="UP000825367"/>
    </source>
</evidence>
<dbReference type="Gene3D" id="3.40.50.1820">
    <property type="entry name" value="alpha/beta hydrolase"/>
    <property type="match status" value="1"/>
</dbReference>